<name>K6YLQ1_9ALTE</name>
<dbReference type="GO" id="GO:1990281">
    <property type="term" value="C:efflux pump complex"/>
    <property type="evidence" value="ECO:0007669"/>
    <property type="project" value="TreeGrafter"/>
</dbReference>
<comment type="similarity">
    <text evidence="1">Belongs to the membrane fusion protein (MFP) (TC 8.A.1) family.</text>
</comment>
<dbReference type="GO" id="GO:0015562">
    <property type="term" value="F:efflux transmembrane transporter activity"/>
    <property type="evidence" value="ECO:0007669"/>
    <property type="project" value="TreeGrafter"/>
</dbReference>
<keyword evidence="4" id="KW-1185">Reference proteome</keyword>
<feature type="domain" description="Multidrug resistance protein MdtA-like barrel-sandwich hybrid" evidence="2">
    <location>
        <begin position="80"/>
        <end position="216"/>
    </location>
</feature>
<dbReference type="RefSeq" id="WP_007619545.1">
    <property type="nucleotide sequence ID" value="NZ_BAEO01000027.1"/>
</dbReference>
<dbReference type="PANTHER" id="PTHR30469:SF11">
    <property type="entry name" value="BLL4320 PROTEIN"/>
    <property type="match status" value="1"/>
</dbReference>
<dbReference type="Gene3D" id="2.40.420.20">
    <property type="match status" value="1"/>
</dbReference>
<organism evidence="3 4">
    <name type="scientific">Paraglaciecola arctica BSs20135</name>
    <dbReference type="NCBI Taxonomy" id="493475"/>
    <lineage>
        <taxon>Bacteria</taxon>
        <taxon>Pseudomonadati</taxon>
        <taxon>Pseudomonadota</taxon>
        <taxon>Gammaproteobacteria</taxon>
        <taxon>Alteromonadales</taxon>
        <taxon>Alteromonadaceae</taxon>
        <taxon>Paraglaciecola</taxon>
    </lineage>
</organism>
<dbReference type="STRING" id="493475.GARC_2125"/>
<sequence length="388" mass="42325">MTSTNQLPQQPGYKKHLVWLIALIALIALVLLMKASGTGQTQQAPIVAKKHLVNVMPIKWHEQYVQKRLVVGRAEAPQTAAIGFDLAGSVVNMLVDEGQTVTQGQILAELDDARFRAQMIELSAILKRANSEANLAKLSLKRVAELVAKKLESAQRLDETTESVNAANAFADEILARKQTLQIEISKTKLRAPFDGSVVSRLVDKGTVVATGQTLFTLQQNGQLEVRFALSADYTNKLAIGQVVTLMTQSSQLLGSIKSIAQQRRLDTRTVDVIIRLTEQNPSILPGDLLHMDISSEINANGFWVPRKALVSGVRGLWSLFAVETIDGEQQLVAKLVEMVHADDKNAFVRGALHDAELVVIEGVQRLVPGQKVVVADNILTNTVTGLL</sequence>
<evidence type="ECO:0000259" key="2">
    <source>
        <dbReference type="Pfam" id="PF25917"/>
    </source>
</evidence>
<evidence type="ECO:0000256" key="1">
    <source>
        <dbReference type="ARBA" id="ARBA00009477"/>
    </source>
</evidence>
<dbReference type="Gene3D" id="2.40.30.170">
    <property type="match status" value="1"/>
</dbReference>
<comment type="caution">
    <text evidence="3">The sequence shown here is derived from an EMBL/GenBank/DDBJ whole genome shotgun (WGS) entry which is preliminary data.</text>
</comment>
<reference evidence="3 4" key="1">
    <citation type="journal article" date="2017" name="Antonie Van Leeuwenhoek">
        <title>Rhizobium rhizosphaerae sp. nov., a novel species isolated from rice rhizosphere.</title>
        <authorList>
            <person name="Zhao J.J."/>
            <person name="Zhang J."/>
            <person name="Zhang R.J."/>
            <person name="Zhang C.W."/>
            <person name="Yin H.Q."/>
            <person name="Zhang X.X."/>
        </authorList>
    </citation>
    <scope>NUCLEOTIDE SEQUENCE [LARGE SCALE GENOMIC DNA]</scope>
    <source>
        <strain evidence="3 4">BSs20135</strain>
    </source>
</reference>
<protein>
    <recommendedName>
        <fullName evidence="2">Multidrug resistance protein MdtA-like barrel-sandwich hybrid domain-containing protein</fullName>
    </recommendedName>
</protein>
<dbReference type="EMBL" id="BAEO01000027">
    <property type="protein sequence ID" value="GAC19092.1"/>
    <property type="molecule type" value="Genomic_DNA"/>
</dbReference>
<dbReference type="NCBIfam" id="TIGR01730">
    <property type="entry name" value="RND_mfp"/>
    <property type="match status" value="1"/>
</dbReference>
<dbReference type="Gene3D" id="1.10.287.470">
    <property type="entry name" value="Helix hairpin bin"/>
    <property type="match status" value="1"/>
</dbReference>
<evidence type="ECO:0000313" key="3">
    <source>
        <dbReference type="EMBL" id="GAC19092.1"/>
    </source>
</evidence>
<dbReference type="OrthoDB" id="266524at2"/>
<dbReference type="InterPro" id="IPR006143">
    <property type="entry name" value="RND_pump_MFP"/>
</dbReference>
<accession>K6YLQ1</accession>
<dbReference type="PANTHER" id="PTHR30469">
    <property type="entry name" value="MULTIDRUG RESISTANCE PROTEIN MDTA"/>
    <property type="match status" value="1"/>
</dbReference>
<dbReference type="Pfam" id="PF25917">
    <property type="entry name" value="BSH_RND"/>
    <property type="match status" value="1"/>
</dbReference>
<dbReference type="Gene3D" id="2.40.50.100">
    <property type="match status" value="1"/>
</dbReference>
<proteinExistence type="inferred from homology"/>
<dbReference type="Proteomes" id="UP000006327">
    <property type="component" value="Unassembled WGS sequence"/>
</dbReference>
<dbReference type="eggNOG" id="COG0845">
    <property type="taxonomic scope" value="Bacteria"/>
</dbReference>
<evidence type="ECO:0000313" key="4">
    <source>
        <dbReference type="Proteomes" id="UP000006327"/>
    </source>
</evidence>
<dbReference type="AlphaFoldDB" id="K6YLQ1"/>
<gene>
    <name evidence="3" type="ORF">GARC_2125</name>
</gene>
<dbReference type="InterPro" id="IPR058625">
    <property type="entry name" value="MdtA-like_BSH"/>
</dbReference>
<dbReference type="SUPFAM" id="SSF111369">
    <property type="entry name" value="HlyD-like secretion proteins"/>
    <property type="match status" value="1"/>
</dbReference>